<evidence type="ECO:0000313" key="2">
    <source>
        <dbReference type="Proteomes" id="UP000192801"/>
    </source>
</evidence>
<protein>
    <submittedName>
        <fullName evidence="1">Hemophore-related protein</fullName>
    </submittedName>
</protein>
<dbReference type="OrthoDB" id="7448035at2"/>
<keyword evidence="2" id="KW-1185">Reference proteome</keyword>
<gene>
    <name evidence="1" type="ORF">BST26_03550</name>
</gene>
<evidence type="ECO:0000313" key="1">
    <source>
        <dbReference type="EMBL" id="ORA73116.1"/>
    </source>
</evidence>
<dbReference type="AlphaFoldDB" id="A0A1X0DL36"/>
<reference evidence="1 2" key="1">
    <citation type="submission" date="2016-12" db="EMBL/GenBank/DDBJ databases">
        <title>The new phylogeny of genus Mycobacterium.</title>
        <authorList>
            <person name="Tortoli E."/>
            <person name="Trovato A."/>
            <person name="Cirillo D.M."/>
        </authorList>
    </citation>
    <scope>NUCLEOTIDE SEQUENCE [LARGE SCALE GENOMIC DNA]</scope>
    <source>
        <strain evidence="1 2">DSM 45130</strain>
    </source>
</reference>
<name>A0A1X0DL36_9MYCO</name>
<dbReference type="EMBL" id="MVHS01000005">
    <property type="protein sequence ID" value="ORA73116.1"/>
    <property type="molecule type" value="Genomic_DNA"/>
</dbReference>
<dbReference type="Proteomes" id="UP000192801">
    <property type="component" value="Unassembled WGS sequence"/>
</dbReference>
<dbReference type="GO" id="GO:0020037">
    <property type="term" value="F:heme binding"/>
    <property type="evidence" value="ECO:0007669"/>
    <property type="project" value="InterPro"/>
</dbReference>
<proteinExistence type="predicted"/>
<dbReference type="Gene3D" id="1.20.20.20">
    <property type="entry name" value="Haemophore, haem-binding domain"/>
    <property type="match status" value="1"/>
</dbReference>
<dbReference type="InterPro" id="IPR032407">
    <property type="entry name" value="MHB"/>
</dbReference>
<dbReference type="STRING" id="444597.BST26_03550"/>
<dbReference type="NCBIfam" id="TIGR04529">
    <property type="entry name" value="MTB_hemophore"/>
    <property type="match status" value="1"/>
</dbReference>
<accession>A0A1X0DL36</accession>
<dbReference type="InterPro" id="IPR038378">
    <property type="entry name" value="MHB_sf"/>
</dbReference>
<dbReference type="Pfam" id="PF16525">
    <property type="entry name" value="MHB"/>
    <property type="match status" value="1"/>
</dbReference>
<sequence>MKKTPIRPAIVGALVLGAAGLFGTAAAGADPAGEPERPPNCTAADFAGIASGVAASTSAYLFTHPEVNDFYTGLHGRSSEEMPTAVREFFDAHPQEHAELRGIRQPLTDFRARCGYTGIEQSGE</sequence>
<organism evidence="1 2">
    <name type="scientific">Mycolicibacterium insubricum</name>
    <dbReference type="NCBI Taxonomy" id="444597"/>
    <lineage>
        <taxon>Bacteria</taxon>
        <taxon>Bacillati</taxon>
        <taxon>Actinomycetota</taxon>
        <taxon>Actinomycetes</taxon>
        <taxon>Mycobacteriales</taxon>
        <taxon>Mycobacteriaceae</taxon>
        <taxon>Mycolicibacterium</taxon>
    </lineage>
</organism>
<comment type="caution">
    <text evidence="1">The sequence shown here is derived from an EMBL/GenBank/DDBJ whole genome shotgun (WGS) entry which is preliminary data.</text>
</comment>